<dbReference type="GO" id="GO:0090307">
    <property type="term" value="P:mitotic spindle assembly"/>
    <property type="evidence" value="ECO:0007669"/>
    <property type="project" value="TreeGrafter"/>
</dbReference>
<feature type="region of interest" description="Disordered" evidence="1">
    <location>
        <begin position="812"/>
        <end position="869"/>
    </location>
</feature>
<feature type="compositionally biased region" description="Low complexity" evidence="1">
    <location>
        <begin position="331"/>
        <end position="349"/>
    </location>
</feature>
<feature type="compositionally biased region" description="Low complexity" evidence="1">
    <location>
        <begin position="962"/>
        <end position="979"/>
    </location>
</feature>
<feature type="domain" description="Cep192-like" evidence="4">
    <location>
        <begin position="2024"/>
        <end position="2144"/>
    </location>
</feature>
<dbReference type="InterPro" id="IPR054090">
    <property type="entry name" value="Cep192_Spd-2-like_dom"/>
</dbReference>
<evidence type="ECO:0000259" key="4">
    <source>
        <dbReference type="Pfam" id="PF22065"/>
    </source>
</evidence>
<protein>
    <submittedName>
        <fullName evidence="10">Centrosomal protein of 192 kDa-like</fullName>
    </submittedName>
</protein>
<dbReference type="InterPro" id="IPR054085">
    <property type="entry name" value="Cep192-like_D1"/>
</dbReference>
<feature type="compositionally biased region" description="Polar residues" evidence="1">
    <location>
        <begin position="812"/>
        <end position="822"/>
    </location>
</feature>
<feature type="domain" description="Cep192-like" evidence="3">
    <location>
        <begin position="1248"/>
        <end position="1359"/>
    </location>
</feature>
<dbReference type="InterPro" id="IPR054092">
    <property type="entry name" value="Cep192-like_D6"/>
</dbReference>
<feature type="compositionally biased region" description="Basic and acidic residues" evidence="1">
    <location>
        <begin position="824"/>
        <end position="851"/>
    </location>
</feature>
<feature type="compositionally biased region" description="Low complexity" evidence="1">
    <location>
        <begin position="77"/>
        <end position="93"/>
    </location>
</feature>
<dbReference type="EMBL" id="LR783838">
    <property type="protein sequence ID" value="CAB3229955.1"/>
    <property type="molecule type" value="mRNA"/>
</dbReference>
<evidence type="ECO:0000259" key="9">
    <source>
        <dbReference type="Pfam" id="PF22076"/>
    </source>
</evidence>
<feature type="compositionally biased region" description="Polar residues" evidence="1">
    <location>
        <begin position="246"/>
        <end position="255"/>
    </location>
</feature>
<evidence type="ECO:0000259" key="7">
    <source>
        <dbReference type="Pfam" id="PF22073"/>
    </source>
</evidence>
<dbReference type="Pfam" id="PF22073">
    <property type="entry name" value="Cep192_D4"/>
    <property type="match status" value="1"/>
</dbReference>
<dbReference type="PANTHER" id="PTHR16029">
    <property type="entry name" value="CENTROSOMAL PROTEIN OF 192 KDA"/>
    <property type="match status" value="1"/>
</dbReference>
<feature type="region of interest" description="Disordered" evidence="1">
    <location>
        <begin position="245"/>
        <end position="281"/>
    </location>
</feature>
<dbReference type="GO" id="GO:0051298">
    <property type="term" value="P:centrosome duplication"/>
    <property type="evidence" value="ECO:0007669"/>
    <property type="project" value="InterPro"/>
</dbReference>
<proteinExistence type="evidence at transcript level"/>
<feature type="compositionally biased region" description="Low complexity" evidence="1">
    <location>
        <begin position="691"/>
        <end position="703"/>
    </location>
</feature>
<dbReference type="Pfam" id="PF22066">
    <property type="entry name" value="Cep192_D8"/>
    <property type="match status" value="1"/>
</dbReference>
<evidence type="ECO:0000313" key="10">
    <source>
        <dbReference type="EMBL" id="CAB3229955.1"/>
    </source>
</evidence>
<feature type="region of interest" description="Disordered" evidence="1">
    <location>
        <begin position="1820"/>
        <end position="1843"/>
    </location>
</feature>
<feature type="domain" description="Cep192-like" evidence="5">
    <location>
        <begin position="2167"/>
        <end position="2246"/>
    </location>
</feature>
<feature type="domain" description="Cep192-like" evidence="6">
    <location>
        <begin position="1391"/>
        <end position="1494"/>
    </location>
</feature>
<dbReference type="GO" id="GO:0071539">
    <property type="term" value="P:protein localization to centrosome"/>
    <property type="evidence" value="ECO:0007669"/>
    <property type="project" value="InterPro"/>
</dbReference>
<dbReference type="Pfam" id="PF22065">
    <property type="entry name" value="Cep192_D7"/>
    <property type="match status" value="1"/>
</dbReference>
<evidence type="ECO:0000259" key="8">
    <source>
        <dbReference type="Pfam" id="PF22074"/>
    </source>
</evidence>
<feature type="region of interest" description="Disordered" evidence="1">
    <location>
        <begin position="1990"/>
        <end position="2014"/>
    </location>
</feature>
<dbReference type="Gene3D" id="2.60.40.10">
    <property type="entry name" value="Immunoglobulins"/>
    <property type="match status" value="3"/>
</dbReference>
<feature type="region of interest" description="Disordered" evidence="1">
    <location>
        <begin position="611"/>
        <end position="652"/>
    </location>
</feature>
<dbReference type="PANTHER" id="PTHR16029:SF11">
    <property type="entry name" value="CENTROSOMAL PROTEIN OF 192 KDA"/>
    <property type="match status" value="1"/>
</dbReference>
<dbReference type="InterPro" id="IPR054091">
    <property type="entry name" value="Cep192-like_D5"/>
</dbReference>
<feature type="compositionally biased region" description="Low complexity" evidence="1">
    <location>
        <begin position="41"/>
        <end position="57"/>
    </location>
</feature>
<dbReference type="InterPro" id="IPR054089">
    <property type="entry name" value="Cep192-like_D3"/>
</dbReference>
<feature type="compositionally biased region" description="Polar residues" evidence="1">
    <location>
        <begin position="518"/>
        <end position="536"/>
    </location>
</feature>
<feature type="compositionally biased region" description="Basic and acidic residues" evidence="1">
    <location>
        <begin position="704"/>
        <end position="731"/>
    </location>
</feature>
<organism evidence="10">
    <name type="scientific">Phallusia mammillata</name>
    <dbReference type="NCBI Taxonomy" id="59560"/>
    <lineage>
        <taxon>Eukaryota</taxon>
        <taxon>Metazoa</taxon>
        <taxon>Chordata</taxon>
        <taxon>Tunicata</taxon>
        <taxon>Ascidiacea</taxon>
        <taxon>Phlebobranchia</taxon>
        <taxon>Ascidiidae</taxon>
        <taxon>Phallusia</taxon>
    </lineage>
</organism>
<gene>
    <name evidence="10" type="primary">Cep192</name>
</gene>
<evidence type="ECO:0000259" key="6">
    <source>
        <dbReference type="Pfam" id="PF22067"/>
    </source>
</evidence>
<dbReference type="Pfam" id="PF22064">
    <property type="entry name" value="Cep192_D2"/>
    <property type="match status" value="1"/>
</dbReference>
<dbReference type="GO" id="GO:0090222">
    <property type="term" value="P:centrosome-templated microtubule nucleation"/>
    <property type="evidence" value="ECO:0007669"/>
    <property type="project" value="InterPro"/>
</dbReference>
<dbReference type="Pfam" id="PF22074">
    <property type="entry name" value="Cep192_D5"/>
    <property type="match status" value="1"/>
</dbReference>
<name>A0A6F9D9L4_9ASCI</name>
<dbReference type="GO" id="GO:0019901">
    <property type="term" value="F:protein kinase binding"/>
    <property type="evidence" value="ECO:0007669"/>
    <property type="project" value="TreeGrafter"/>
</dbReference>
<dbReference type="GO" id="GO:0005814">
    <property type="term" value="C:centriole"/>
    <property type="evidence" value="ECO:0007669"/>
    <property type="project" value="TreeGrafter"/>
</dbReference>
<feature type="domain" description="Cep192-like" evidence="8">
    <location>
        <begin position="1662"/>
        <end position="1812"/>
    </location>
</feature>
<dbReference type="Pfam" id="PF22076">
    <property type="entry name" value="Cep192_D6"/>
    <property type="match status" value="1"/>
</dbReference>
<dbReference type="InterPro" id="IPR054086">
    <property type="entry name" value="Cep192-like_D2"/>
</dbReference>
<feature type="region of interest" description="Disordered" evidence="1">
    <location>
        <begin position="319"/>
        <end position="372"/>
    </location>
</feature>
<feature type="compositionally biased region" description="Polar residues" evidence="1">
    <location>
        <begin position="67"/>
        <end position="76"/>
    </location>
</feature>
<feature type="region of interest" description="Disordered" evidence="1">
    <location>
        <begin position="491"/>
        <end position="553"/>
    </location>
</feature>
<reference evidence="10" key="1">
    <citation type="submission" date="2020-04" db="EMBL/GenBank/DDBJ databases">
        <authorList>
            <person name="Neveu A P."/>
        </authorList>
    </citation>
    <scope>NUCLEOTIDE SEQUENCE</scope>
    <source>
        <tissue evidence="10">Whole embryo</tissue>
    </source>
</reference>
<dbReference type="Pfam" id="PF22067">
    <property type="entry name" value="Cep192_D3"/>
    <property type="match status" value="1"/>
</dbReference>
<feature type="domain" description="Cep192-like" evidence="2">
    <location>
        <begin position="1110"/>
        <end position="1211"/>
    </location>
</feature>
<feature type="region of interest" description="Disordered" evidence="1">
    <location>
        <begin position="667"/>
        <end position="749"/>
    </location>
</feature>
<feature type="domain" description="Cep192/Spd-2-like" evidence="7">
    <location>
        <begin position="1511"/>
        <end position="1626"/>
    </location>
</feature>
<dbReference type="InterPro" id="IPR013783">
    <property type="entry name" value="Ig-like_fold"/>
</dbReference>
<evidence type="ECO:0000259" key="5">
    <source>
        <dbReference type="Pfam" id="PF22066"/>
    </source>
</evidence>
<evidence type="ECO:0000259" key="2">
    <source>
        <dbReference type="Pfam" id="PF22060"/>
    </source>
</evidence>
<dbReference type="GO" id="GO:0000242">
    <property type="term" value="C:pericentriolar material"/>
    <property type="evidence" value="ECO:0007669"/>
    <property type="project" value="TreeGrafter"/>
</dbReference>
<dbReference type="GO" id="GO:0005737">
    <property type="term" value="C:cytoplasm"/>
    <property type="evidence" value="ECO:0007669"/>
    <property type="project" value="TreeGrafter"/>
</dbReference>
<feature type="compositionally biased region" description="Polar residues" evidence="1">
    <location>
        <begin position="615"/>
        <end position="635"/>
    </location>
</feature>
<dbReference type="InterPro" id="IPR039103">
    <property type="entry name" value="Spd-2/CEP192"/>
</dbReference>
<feature type="region of interest" description="Disordered" evidence="1">
    <location>
        <begin position="36"/>
        <end position="98"/>
    </location>
</feature>
<evidence type="ECO:0000259" key="3">
    <source>
        <dbReference type="Pfam" id="PF22064"/>
    </source>
</evidence>
<feature type="compositionally biased region" description="Low complexity" evidence="1">
    <location>
        <begin position="930"/>
        <end position="945"/>
    </location>
</feature>
<feature type="region of interest" description="Disordered" evidence="1">
    <location>
        <begin position="960"/>
        <end position="980"/>
    </location>
</feature>
<feature type="region of interest" description="Disordered" evidence="1">
    <location>
        <begin position="922"/>
        <end position="945"/>
    </location>
</feature>
<dbReference type="InterPro" id="IPR054088">
    <property type="entry name" value="Cep192-like_D8"/>
</dbReference>
<feature type="domain" description="Cep192-like" evidence="9">
    <location>
        <begin position="1879"/>
        <end position="1970"/>
    </location>
</feature>
<sequence length="2246" mass="245546">MEHEFDGRNSIVLSDTDNMNCDITLHSETPKPLLASTAQKRNVNNNSSRFDNNQNSRGSYIPRPKVSLSSSRPQVANNRSSTGSSISNKSENSSFKDDSSLSILDLNEISDARSSASLVHIKNKTSSIGSWLDTCFPEDEGTFQPLSQKNDIPHNEVSNFYQLQRSEAFDLAENTMHGQEQDLEQTSEGPVTQAMPRSPFGSDESINSEFEFDEAELDLDGLINEDDAELDQTMKASHEHPDIEQVEQNKIQNQDPAKAQEVKFAAEEMSTDDSNDHATTMDFLKGLGLPQFQNEQGSAPASPYDQSKMDSKYFAQMSMQSMEDESRTFNASQSQQEPPSSSSYQQAPEIQSQAQIPGPSGVDVFDGGPNPFVPARTSTVDTDGYDNWQCNNPLDFSATEFQNDSKMQQDIFGEEQFVSGNINAILDKEEESFMKEHQFSLDENFQAKDQSNNLHDFSTYRTSILTMPDDDAGKVSIGTYMGERSAKLGNWNADKPLERPSFGLKVRTPSPQKPCKLLSNSTVLSDESKSSPSEQKLTPHKHPTGAVNSNDTQLPSVLELDDTVDKSMMNSLSNAISNMSSSMNNEELAKFIVALSNRKLEEQKQRAVNKDTFVVPSTNSKAESRASSAVSTHDTTPFHHTGKNSLSHDDSKSFSAVRDSTVVSDTLPADSTLKGDDVKIPEHAKRLSDASSNSSNTSNTSSRSIEDKAAISALEKAKSPTPAKDDQKLPDAGKPPVYETDELPSLPNNETIFSTDSINSHFLSSTRANLSLTRGSLSRESIENLHKKLRIRLDGKEVHTDASLPDLVTNKTTQSSVKSASCNDLDKPSKKVDETDFKSWKTAEKEGEKSPRPSMDPLSQSSPEKHDFTKWEKLDDTNLSRLSSAFHHLLPSTSFNEMATVAESDFHLRHLPTEQLDTIQEEEAEKRASLESVSSSKHEISSCSSVDAIPKASSTKYDADLSQASRSSSDRLSCISGSSVPPQMMSSQYMIRPPVDASHPEHSLYPPYYSGPSVIPPHPASYMSAPGDLYHRMHPNLSMPPMPVTLGSYGPGYMVDSRSFDSTVFSGRSHPAHSYPTMLPYPSHHGASVMSCPQDRRMYQQQPEIFDGASPISIPGELVVEKILCVGVPGKAVLPIKNTCPRWIQVEVRPISVSVNRQTAPHNPESYVTVKRKHVIGPHSVEHTDVTVVGHVSGGCDVILEVTSHLIAVEGGSTQDPRCHVTTLNVRCSVEAPSVVLFGTPELPRDQRSRSIAFGEVVYGATKCQPLRILNQAKVETPIRLVVYSSAPDRASFSLSLTSVPSTPQDASSGGMSILQSVLPIGSQPTTVWIHLNSASRHFPPAEKPQPVEARIEVILDAPFKLQESGSGSSQVQTALDSIVVSALLGVGKLHAPRSQQALCFSTSKGSKQNRSFPVKNAGNITVQVEFLVQSHSDHFKVTPTSAVLPPGGDIELTVEFTPPHDTQLKPGGEAVSTLVLMNILPSGPQFEVKVSGSLADKPVRTSIASAAPTSLLTNKTRLRWGGVAIGESMRQKLMLRSGPCENPFSFRASIKGDNTNSFQIVTSETGCDELSARCDMMITPGQDKAVNILFAPSRQKMVHAKLEVKTPVDDLPATKYTIPLSGYGGKSKISVEGLELSDTERIPLHNNHRPEVFALNTKTRNTNGDNFILRNTGSRMAFVKIVVYEDSTCKLVTSEITCHPKQFVLQERQSRKIAVRSSDAESTKSYFLSIWNGDELARQALKITLRKQPSAAALVNRYVPQSFAHLRSVPFDGIFEGEDSNAEEDLKDHEPHSFDVQIFYSNIRQSVIEIIAPKPRPDLLSLTGSNQSKAAKPVAEQRPSEAERDVQYLLSKLTSRSQMPIKPAQSAEVTKDSSFALNWDVSPAHLTLATPPSKGSGRLGVPEASRVKIVNRSMASLVYDVVWPGHYLTITPNRGRVEPESASVLLISANPSLAGHKELLPWCGQAMVVATGSGPGGSDNTRVIHLQIKSEEEPESDSLPSSRTSGISSDECASLPAPQPPLLRVTSHVVDFDDVAAGASGKSHLEFRNMSKRDTKWVLTSFAPAYVKNADSSGDVFRSTYAAFVFAHSSGRLEPGARIQVPVTFNPMNPGMYTQHWEIEYHEVTDGPALSLQRAKISLQGQCLKSASTRRAAAPLSASRKPNKSDIYISENSYTFERTAVGQSSLLKIPIKNKGKTAHTVKFVNIRPPFHTAHLKHTVRSMHCANLPITFKPTSIGSFTGTLVV</sequence>
<accession>A0A6F9D9L4</accession>
<feature type="region of interest" description="Disordered" evidence="1">
    <location>
        <begin position="177"/>
        <end position="205"/>
    </location>
</feature>
<evidence type="ECO:0000256" key="1">
    <source>
        <dbReference type="SAM" id="MobiDB-lite"/>
    </source>
</evidence>
<dbReference type="InterPro" id="IPR054087">
    <property type="entry name" value="Cep192-like_D7"/>
</dbReference>
<dbReference type="Pfam" id="PF22060">
    <property type="entry name" value="Cep192_D1"/>
    <property type="match status" value="1"/>
</dbReference>
<feature type="compositionally biased region" description="Basic and acidic residues" evidence="1">
    <location>
        <begin position="673"/>
        <end position="688"/>
    </location>
</feature>